<dbReference type="InterPro" id="IPR036942">
    <property type="entry name" value="Beta-barrel_TonB_sf"/>
</dbReference>
<dbReference type="CDD" id="cd01347">
    <property type="entry name" value="ligand_gated_channel"/>
    <property type="match status" value="1"/>
</dbReference>
<dbReference type="RefSeq" id="WP_086927080.1">
    <property type="nucleotide sequence ID" value="NZ_CP021362.1"/>
</dbReference>
<accession>A0A240UBI1</accession>
<dbReference type="InterPro" id="IPR012910">
    <property type="entry name" value="Plug_dom"/>
</dbReference>
<dbReference type="KEGG" id="acip:CBP36_08260"/>
<evidence type="ECO:0000256" key="14">
    <source>
        <dbReference type="SAM" id="SignalP"/>
    </source>
</evidence>
<keyword evidence="9 12" id="KW-0472">Membrane</keyword>
<dbReference type="Gene3D" id="2.170.130.10">
    <property type="entry name" value="TonB-dependent receptor, plug domain"/>
    <property type="match status" value="1"/>
</dbReference>
<gene>
    <name evidence="17" type="ORF">CBP36_08260</name>
</gene>
<protein>
    <submittedName>
        <fullName evidence="17">TonB-dependent receptor</fullName>
    </submittedName>
</protein>
<evidence type="ECO:0000256" key="5">
    <source>
        <dbReference type="ARBA" id="ARBA00022692"/>
    </source>
</evidence>
<keyword evidence="10 17" id="KW-0675">Receptor</keyword>
<keyword evidence="8 13" id="KW-0798">TonB box</keyword>
<evidence type="ECO:0000313" key="18">
    <source>
        <dbReference type="Proteomes" id="UP000194440"/>
    </source>
</evidence>
<evidence type="ECO:0000256" key="12">
    <source>
        <dbReference type="PROSITE-ProRule" id="PRU01360"/>
    </source>
</evidence>
<dbReference type="Pfam" id="PF07715">
    <property type="entry name" value="Plug"/>
    <property type="match status" value="1"/>
</dbReference>
<dbReference type="Pfam" id="PF00593">
    <property type="entry name" value="TonB_dep_Rec_b-barrel"/>
    <property type="match status" value="1"/>
</dbReference>
<evidence type="ECO:0000313" key="17">
    <source>
        <dbReference type="EMBL" id="ART58847.1"/>
    </source>
</evidence>
<dbReference type="PANTHER" id="PTHR30069">
    <property type="entry name" value="TONB-DEPENDENT OUTER MEMBRANE RECEPTOR"/>
    <property type="match status" value="1"/>
</dbReference>
<keyword evidence="7" id="KW-0406">Ion transport</keyword>
<evidence type="ECO:0000256" key="9">
    <source>
        <dbReference type="ARBA" id="ARBA00023136"/>
    </source>
</evidence>
<dbReference type="GO" id="GO:0009279">
    <property type="term" value="C:cell outer membrane"/>
    <property type="evidence" value="ECO:0007669"/>
    <property type="project" value="UniProtKB-SubCell"/>
</dbReference>
<dbReference type="OrthoDB" id="183532at2"/>
<evidence type="ECO:0000256" key="8">
    <source>
        <dbReference type="ARBA" id="ARBA00023077"/>
    </source>
</evidence>
<evidence type="ECO:0000256" key="3">
    <source>
        <dbReference type="ARBA" id="ARBA00022448"/>
    </source>
</evidence>
<keyword evidence="5 12" id="KW-0812">Transmembrane</keyword>
<keyword evidence="18" id="KW-1185">Reference proteome</keyword>
<evidence type="ECO:0000256" key="7">
    <source>
        <dbReference type="ARBA" id="ARBA00023065"/>
    </source>
</evidence>
<evidence type="ECO:0000256" key="2">
    <source>
        <dbReference type="ARBA" id="ARBA00009810"/>
    </source>
</evidence>
<feature type="signal peptide" evidence="14">
    <location>
        <begin position="1"/>
        <end position="34"/>
    </location>
</feature>
<dbReference type="InterPro" id="IPR039426">
    <property type="entry name" value="TonB-dep_rcpt-like"/>
</dbReference>
<keyword evidence="6 14" id="KW-0732">Signal</keyword>
<organism evidence="17 18">
    <name type="scientific">Acidovorax carolinensis</name>
    <dbReference type="NCBI Taxonomy" id="553814"/>
    <lineage>
        <taxon>Bacteria</taxon>
        <taxon>Pseudomonadati</taxon>
        <taxon>Pseudomonadota</taxon>
        <taxon>Betaproteobacteria</taxon>
        <taxon>Burkholderiales</taxon>
        <taxon>Comamonadaceae</taxon>
        <taxon>Acidovorax</taxon>
    </lineage>
</organism>
<dbReference type="AlphaFoldDB" id="A0A240UBI1"/>
<dbReference type="InterPro" id="IPR037066">
    <property type="entry name" value="Plug_dom_sf"/>
</dbReference>
<evidence type="ECO:0000256" key="4">
    <source>
        <dbReference type="ARBA" id="ARBA00022452"/>
    </source>
</evidence>
<dbReference type="EMBL" id="CP021366">
    <property type="protein sequence ID" value="ART58847.1"/>
    <property type="molecule type" value="Genomic_DNA"/>
</dbReference>
<evidence type="ECO:0000256" key="13">
    <source>
        <dbReference type="RuleBase" id="RU003357"/>
    </source>
</evidence>
<evidence type="ECO:0000256" key="1">
    <source>
        <dbReference type="ARBA" id="ARBA00004571"/>
    </source>
</evidence>
<keyword evidence="4 12" id="KW-1134">Transmembrane beta strand</keyword>
<evidence type="ECO:0000259" key="15">
    <source>
        <dbReference type="Pfam" id="PF00593"/>
    </source>
</evidence>
<dbReference type="PROSITE" id="PS52016">
    <property type="entry name" value="TONB_DEPENDENT_REC_3"/>
    <property type="match status" value="1"/>
</dbReference>
<evidence type="ECO:0000256" key="6">
    <source>
        <dbReference type="ARBA" id="ARBA00022729"/>
    </source>
</evidence>
<keyword evidence="11 12" id="KW-0998">Cell outer membrane</keyword>
<reference evidence="17" key="1">
    <citation type="submission" date="2017-05" db="EMBL/GenBank/DDBJ databases">
        <title>Polyphasic characterization of four soil-derived phenanthrene-degrading Acidovorax strains and proposal of Acidovorax phenanthrenivorans sp. nov.</title>
        <authorList>
            <person name="Singleton D."/>
            <person name="Lee J."/>
            <person name="Dickey A.N."/>
            <person name="Stroud A."/>
            <person name="Scholl E.H."/>
            <person name="Wright F.A."/>
            <person name="Aitken M.D."/>
        </authorList>
    </citation>
    <scope>NUCLEOTIDE SEQUENCE</scope>
    <source>
        <strain evidence="17">P4</strain>
    </source>
</reference>
<dbReference type="GO" id="GO:0015889">
    <property type="term" value="P:cobalamin transport"/>
    <property type="evidence" value="ECO:0007669"/>
    <property type="project" value="TreeGrafter"/>
</dbReference>
<dbReference type="Gene3D" id="2.40.170.20">
    <property type="entry name" value="TonB-dependent receptor, beta-barrel domain"/>
    <property type="match status" value="1"/>
</dbReference>
<evidence type="ECO:0000259" key="16">
    <source>
        <dbReference type="Pfam" id="PF07715"/>
    </source>
</evidence>
<dbReference type="InterPro" id="IPR000531">
    <property type="entry name" value="Beta-barrel_TonB"/>
</dbReference>
<feature type="chain" id="PRO_5013054447" evidence="14">
    <location>
        <begin position="35"/>
        <end position="631"/>
    </location>
</feature>
<proteinExistence type="inferred from homology"/>
<feature type="domain" description="TonB-dependent receptor plug" evidence="16">
    <location>
        <begin position="67"/>
        <end position="173"/>
    </location>
</feature>
<sequence length="631" mass="67997">MKNRTPRARRVAPLCLRPCVLAVLSLVSAHAVQAQPLAAPVLLAQNARMPSLQDTVVTATRTEQPLADLVADVSIVDRETIETSGATGLADVLARLPGIEMGRSGGPGGNTSVFVRGAESRFAAVYVDGVRVDSQAGSGGTTWEAIPLAQIERIEVLRGPAAAVYGSDAVAGVIQIFTKKGEAGVAPYVGVGAGTHGTYRAEAGVSAASGAVDYALGLSRETSKGFNAKLDGNPDRDDYRSTAANGRLGLQLSTAHRLEGNFLYNDTDGGYDVNKTADDRSLHRMHAASLNWQAKWSEKYKTRLSVTDSRDRYETQPSFYLTDTQLRNYLFFNELRLGAHQFTAALERRDDELSNSGVTDARSRSQNALALGYGLHLGRHTLQLNARHDDDSEFGGKSTGSAAYGFAFASNWRATASAGTAFKAPTLYQRFSLYGDETLRPETSRNVELGLKWAEGSNNFSATLYRNNVSNLIDWQGKTGTCAGNSGPYPGCYANVGKARYEGLTLAGAYRLGVMKLRGSLDLQNPKNLDTGRLLGRRARQHAVLGADTRLAGWTLGVELQASGERYDNNNVNAPKLGGYALVNLYVSTRVARDYLVYARLDNLADKDYALARNYATAGRTIFVGVKWAPQ</sequence>
<dbReference type="PANTHER" id="PTHR30069:SF53">
    <property type="entry name" value="COLICIN I RECEPTOR-RELATED"/>
    <property type="match status" value="1"/>
</dbReference>
<dbReference type="KEGG" id="acis:CBP35_10670"/>
<comment type="subcellular location">
    <subcellularLocation>
        <location evidence="1 12">Cell outer membrane</location>
        <topology evidence="1 12">Multi-pass membrane protein</topology>
    </subcellularLocation>
</comment>
<keyword evidence="3 12" id="KW-0813">Transport</keyword>
<name>A0A240UBI1_9BURK</name>
<dbReference type="SUPFAM" id="SSF56935">
    <property type="entry name" value="Porins"/>
    <property type="match status" value="1"/>
</dbReference>
<comment type="similarity">
    <text evidence="2 12 13">Belongs to the TonB-dependent receptor family.</text>
</comment>
<evidence type="ECO:0000256" key="11">
    <source>
        <dbReference type="ARBA" id="ARBA00023237"/>
    </source>
</evidence>
<feature type="domain" description="TonB-dependent receptor-like beta-barrel" evidence="15">
    <location>
        <begin position="225"/>
        <end position="604"/>
    </location>
</feature>
<dbReference type="GO" id="GO:0006811">
    <property type="term" value="P:monoatomic ion transport"/>
    <property type="evidence" value="ECO:0007669"/>
    <property type="project" value="UniProtKB-KW"/>
</dbReference>
<evidence type="ECO:0000256" key="10">
    <source>
        <dbReference type="ARBA" id="ARBA00023170"/>
    </source>
</evidence>
<dbReference type="Proteomes" id="UP000194440">
    <property type="component" value="Chromosome"/>
</dbReference>